<evidence type="ECO:0000313" key="2">
    <source>
        <dbReference type="EMBL" id="CAE7518848.1"/>
    </source>
</evidence>
<feature type="non-terminal residue" evidence="2">
    <location>
        <position position="176"/>
    </location>
</feature>
<dbReference type="Proteomes" id="UP000601435">
    <property type="component" value="Unassembled WGS sequence"/>
</dbReference>
<name>A0A812T4M3_9DINO</name>
<evidence type="ECO:0000313" key="3">
    <source>
        <dbReference type="Proteomes" id="UP000601435"/>
    </source>
</evidence>
<protein>
    <submittedName>
        <fullName evidence="2">Uncharacterized protein</fullName>
    </submittedName>
</protein>
<proteinExistence type="predicted"/>
<gene>
    <name evidence="2" type="ORF">SNEC2469_LOCUS14833</name>
</gene>
<feature type="region of interest" description="Disordered" evidence="1">
    <location>
        <begin position="154"/>
        <end position="176"/>
    </location>
</feature>
<dbReference type="AlphaFoldDB" id="A0A812T4M3"/>
<accession>A0A812T4M3</accession>
<feature type="compositionally biased region" description="Basic and acidic residues" evidence="1">
    <location>
        <begin position="167"/>
        <end position="176"/>
    </location>
</feature>
<feature type="region of interest" description="Disordered" evidence="1">
    <location>
        <begin position="32"/>
        <end position="79"/>
    </location>
</feature>
<evidence type="ECO:0000256" key="1">
    <source>
        <dbReference type="SAM" id="MobiDB-lite"/>
    </source>
</evidence>
<reference evidence="2" key="1">
    <citation type="submission" date="2021-02" db="EMBL/GenBank/DDBJ databases">
        <authorList>
            <person name="Dougan E. K."/>
            <person name="Rhodes N."/>
            <person name="Thang M."/>
            <person name="Chan C."/>
        </authorList>
    </citation>
    <scope>NUCLEOTIDE SEQUENCE</scope>
</reference>
<comment type="caution">
    <text evidence="2">The sequence shown here is derived from an EMBL/GenBank/DDBJ whole genome shotgun (WGS) entry which is preliminary data.</text>
</comment>
<dbReference type="EMBL" id="CAJNJA010023929">
    <property type="protein sequence ID" value="CAE7518848.1"/>
    <property type="molecule type" value="Genomic_DNA"/>
</dbReference>
<keyword evidence="3" id="KW-1185">Reference proteome</keyword>
<feature type="compositionally biased region" description="Basic and acidic residues" evidence="1">
    <location>
        <begin position="32"/>
        <end position="75"/>
    </location>
</feature>
<sequence>MGFGYFGLQDIMSPSDAMKAFDMVESTLQELKKSFRTDDVGEERADDSEEKRAEERRKREQEAKKAREKAQNTKDPRRRVAVMLEQGREWGQARPDQARDRKVNVPMQQHLALHAGGAERIEMVHVCALQGRCKGLSSGSCNYKEVRNLVEEEERQAKWLQSTAPAEPKDFIKDNK</sequence>
<dbReference type="OrthoDB" id="447500at2759"/>
<organism evidence="2 3">
    <name type="scientific">Symbiodinium necroappetens</name>
    <dbReference type="NCBI Taxonomy" id="1628268"/>
    <lineage>
        <taxon>Eukaryota</taxon>
        <taxon>Sar</taxon>
        <taxon>Alveolata</taxon>
        <taxon>Dinophyceae</taxon>
        <taxon>Suessiales</taxon>
        <taxon>Symbiodiniaceae</taxon>
        <taxon>Symbiodinium</taxon>
    </lineage>
</organism>